<protein>
    <submittedName>
        <fullName evidence="1">Uncharacterized protein</fullName>
    </submittedName>
</protein>
<accession>A0ABU7D8M8</accession>
<reference evidence="1 2" key="1">
    <citation type="submission" date="2021-06" db="EMBL/GenBank/DDBJ databases">
        <authorList>
            <person name="Palmer J.M."/>
        </authorList>
    </citation>
    <scope>NUCLEOTIDE SEQUENCE [LARGE SCALE GENOMIC DNA]</scope>
    <source>
        <strain evidence="1 2">CL_MEX2019</strain>
        <tissue evidence="1">Muscle</tissue>
    </source>
</reference>
<gene>
    <name evidence="1" type="ORF">CHARACLAT_021130</name>
</gene>
<dbReference type="EMBL" id="JAHUTJ010018438">
    <property type="protein sequence ID" value="MED6271523.1"/>
    <property type="molecule type" value="Genomic_DNA"/>
</dbReference>
<keyword evidence="2" id="KW-1185">Reference proteome</keyword>
<name>A0ABU7D8M8_9TELE</name>
<sequence>MYCRRRTCGKYLETHQGGLNRKESQQHMVKTTNLLSLVMENMRRSLWMNVDSSAKRQVYPTVIAEVPFPLQLPS</sequence>
<comment type="caution">
    <text evidence="1">The sequence shown here is derived from an EMBL/GenBank/DDBJ whole genome shotgun (WGS) entry which is preliminary data.</text>
</comment>
<organism evidence="1 2">
    <name type="scientific">Characodon lateralis</name>
    <dbReference type="NCBI Taxonomy" id="208331"/>
    <lineage>
        <taxon>Eukaryota</taxon>
        <taxon>Metazoa</taxon>
        <taxon>Chordata</taxon>
        <taxon>Craniata</taxon>
        <taxon>Vertebrata</taxon>
        <taxon>Euteleostomi</taxon>
        <taxon>Actinopterygii</taxon>
        <taxon>Neopterygii</taxon>
        <taxon>Teleostei</taxon>
        <taxon>Neoteleostei</taxon>
        <taxon>Acanthomorphata</taxon>
        <taxon>Ovalentaria</taxon>
        <taxon>Atherinomorphae</taxon>
        <taxon>Cyprinodontiformes</taxon>
        <taxon>Goodeidae</taxon>
        <taxon>Characodon</taxon>
    </lineage>
</organism>
<evidence type="ECO:0000313" key="2">
    <source>
        <dbReference type="Proteomes" id="UP001352852"/>
    </source>
</evidence>
<dbReference type="Proteomes" id="UP001352852">
    <property type="component" value="Unassembled WGS sequence"/>
</dbReference>
<proteinExistence type="predicted"/>
<evidence type="ECO:0000313" key="1">
    <source>
        <dbReference type="EMBL" id="MED6271523.1"/>
    </source>
</evidence>